<keyword evidence="4" id="KW-1185">Reference proteome</keyword>
<feature type="compositionally biased region" description="Basic and acidic residues" evidence="1">
    <location>
        <begin position="109"/>
        <end position="130"/>
    </location>
</feature>
<keyword evidence="2" id="KW-1133">Transmembrane helix</keyword>
<reference evidence="3" key="1">
    <citation type="journal article" date="2023" name="Int. J. Syst. Evol. Microbiol.">
        <title>Streptomyces meridianus sp. nov. isolated from brackish water of the Tagus estuary in Alcochete, Portugal.</title>
        <authorList>
            <person name="Santos J.D.N."/>
            <person name="Klimek D."/>
            <person name="Calusinska M."/>
            <person name="Lobo Da Cunha A."/>
            <person name="Catita J."/>
            <person name="Goncalves H."/>
            <person name="Gonzalez I."/>
            <person name="Reyes F."/>
            <person name="Lage O.M."/>
        </authorList>
    </citation>
    <scope>NUCLEOTIDE SEQUENCE</scope>
    <source>
        <strain evidence="3">MTZ3.1</strain>
    </source>
</reference>
<name>A0ABT0X9E6_9ACTN</name>
<sequence>MLELSSALAANRDLLVGIGPFVVGIAVVALLIAAFAFGRRQRAREPRAPRHPGGRSGAWETPEEREDDNWPENHGPGHQEDRRTPIVEEHEQHAPQAMPQDGIRRTPHHLLDPDTSKTQETEQNDRRPSESGEGPHTAG</sequence>
<dbReference type="RefSeq" id="WP_251416635.1">
    <property type="nucleotide sequence ID" value="NZ_JAMQGM010000037.1"/>
</dbReference>
<dbReference type="Proteomes" id="UP001167160">
    <property type="component" value="Unassembled WGS sequence"/>
</dbReference>
<keyword evidence="2" id="KW-0472">Membrane</keyword>
<feature type="compositionally biased region" description="Basic and acidic residues" evidence="1">
    <location>
        <begin position="75"/>
        <end position="93"/>
    </location>
</feature>
<keyword evidence="2" id="KW-0812">Transmembrane</keyword>
<evidence type="ECO:0000256" key="2">
    <source>
        <dbReference type="SAM" id="Phobius"/>
    </source>
</evidence>
<organism evidence="3 4">
    <name type="scientific">Streptomyces meridianus</name>
    <dbReference type="NCBI Taxonomy" id="2938945"/>
    <lineage>
        <taxon>Bacteria</taxon>
        <taxon>Bacillati</taxon>
        <taxon>Actinomycetota</taxon>
        <taxon>Actinomycetes</taxon>
        <taxon>Kitasatosporales</taxon>
        <taxon>Streptomycetaceae</taxon>
        <taxon>Streptomyces</taxon>
    </lineage>
</organism>
<feature type="transmembrane region" description="Helical" evidence="2">
    <location>
        <begin position="14"/>
        <end position="37"/>
    </location>
</feature>
<comment type="caution">
    <text evidence="3">The sequence shown here is derived from an EMBL/GenBank/DDBJ whole genome shotgun (WGS) entry which is preliminary data.</text>
</comment>
<evidence type="ECO:0000256" key="1">
    <source>
        <dbReference type="SAM" id="MobiDB-lite"/>
    </source>
</evidence>
<accession>A0ABT0X9E6</accession>
<evidence type="ECO:0000313" key="3">
    <source>
        <dbReference type="EMBL" id="MCM2579160.1"/>
    </source>
</evidence>
<proteinExistence type="predicted"/>
<protein>
    <submittedName>
        <fullName evidence="3">DUF6479 family protein</fullName>
    </submittedName>
</protein>
<evidence type="ECO:0000313" key="4">
    <source>
        <dbReference type="Proteomes" id="UP001167160"/>
    </source>
</evidence>
<dbReference type="InterPro" id="IPR045513">
    <property type="entry name" value="DUF6479"/>
</dbReference>
<dbReference type="Pfam" id="PF20087">
    <property type="entry name" value="DUF6479"/>
    <property type="match status" value="1"/>
</dbReference>
<feature type="compositionally biased region" description="Acidic residues" evidence="1">
    <location>
        <begin position="61"/>
        <end position="70"/>
    </location>
</feature>
<gene>
    <name evidence="3" type="ORF">M1E25_17690</name>
</gene>
<dbReference type="EMBL" id="JAMQGM010000037">
    <property type="protein sequence ID" value="MCM2579160.1"/>
    <property type="molecule type" value="Genomic_DNA"/>
</dbReference>
<feature type="region of interest" description="Disordered" evidence="1">
    <location>
        <begin position="39"/>
        <end position="139"/>
    </location>
</feature>